<dbReference type="PROSITE" id="PS50893">
    <property type="entry name" value="ABC_TRANSPORTER_2"/>
    <property type="match status" value="1"/>
</dbReference>
<dbReference type="GO" id="GO:0016887">
    <property type="term" value="F:ATP hydrolysis activity"/>
    <property type="evidence" value="ECO:0007669"/>
    <property type="project" value="InterPro"/>
</dbReference>
<dbReference type="InterPro" id="IPR050095">
    <property type="entry name" value="ECF_ABC_transporter_ATP-bd"/>
</dbReference>
<dbReference type="InterPro" id="IPR003439">
    <property type="entry name" value="ABC_transporter-like_ATP-bd"/>
</dbReference>
<organism evidence="5 6">
    <name type="scientific">Candidatus Campylobacter infans</name>
    <dbReference type="NCBI Taxonomy" id="2561898"/>
    <lineage>
        <taxon>Bacteria</taxon>
        <taxon>Pseudomonadati</taxon>
        <taxon>Campylobacterota</taxon>
        <taxon>Epsilonproteobacteria</taxon>
        <taxon>Campylobacterales</taxon>
        <taxon>Campylobacteraceae</taxon>
        <taxon>Campylobacter</taxon>
    </lineage>
</organism>
<dbReference type="PANTHER" id="PTHR43553">
    <property type="entry name" value="HEAVY METAL TRANSPORTER"/>
    <property type="match status" value="1"/>
</dbReference>
<dbReference type="GO" id="GO:0005524">
    <property type="term" value="F:ATP binding"/>
    <property type="evidence" value="ECO:0007669"/>
    <property type="project" value="UniProtKB-KW"/>
</dbReference>
<keyword evidence="2" id="KW-0547">Nucleotide-binding</keyword>
<dbReference type="InterPro" id="IPR027417">
    <property type="entry name" value="P-loop_NTPase"/>
</dbReference>
<evidence type="ECO:0000256" key="3">
    <source>
        <dbReference type="ARBA" id="ARBA00022840"/>
    </source>
</evidence>
<dbReference type="GO" id="GO:0042626">
    <property type="term" value="F:ATPase-coupled transmembrane transporter activity"/>
    <property type="evidence" value="ECO:0007669"/>
    <property type="project" value="TreeGrafter"/>
</dbReference>
<dbReference type="SUPFAM" id="SSF52540">
    <property type="entry name" value="P-loop containing nucleoside triphosphate hydrolases"/>
    <property type="match status" value="1"/>
</dbReference>
<dbReference type="EMBL" id="CP049075">
    <property type="protein sequence ID" value="QLI05167.1"/>
    <property type="molecule type" value="Genomic_DNA"/>
</dbReference>
<evidence type="ECO:0000313" key="6">
    <source>
        <dbReference type="Proteomes" id="UP000509414"/>
    </source>
</evidence>
<dbReference type="Pfam" id="PF00005">
    <property type="entry name" value="ABC_tran"/>
    <property type="match status" value="1"/>
</dbReference>
<reference evidence="5 6" key="1">
    <citation type="submission" date="2020-02" db="EMBL/GenBank/DDBJ databases">
        <title>Complete genome sequence of the novel Campylobacter species Candidatus Campylobacter infans.</title>
        <authorList>
            <person name="Duim B."/>
            <person name="Zomer A."/>
            <person name="van der Graaf L."/>
            <person name="Wagenaar J."/>
        </authorList>
    </citation>
    <scope>NUCLEOTIDE SEQUENCE [LARGE SCALE GENOMIC DNA]</scope>
    <source>
        <strain evidence="5 6">19S00001</strain>
    </source>
</reference>
<keyword evidence="6" id="KW-1185">Reference proteome</keyword>
<accession>A0A7H9CG72</accession>
<dbReference type="RefSeq" id="WP_179975732.1">
    <property type="nucleotide sequence ID" value="NZ_CP049075.1"/>
</dbReference>
<keyword evidence="3 5" id="KW-0067">ATP-binding</keyword>
<sequence>MILSLENLSLILDDKSIFANLNLTLKQGEKIAIIAPNGSGKTSLLEIIAGLKAQNTGKITLFDKNITSLDDYESIRDKIGFLFEDSNAQFICQNVLDDVAFSVLTNSINKNKANFKILENLALKTASQTLELLEISHLQACSPFKLSNGQKRIVALAGVLAFNPALMLLDEPENALDTAFKQKIINILKNHKSAIIFSSHNLKFAKSIADKIYTLSQNGLEIFNE</sequence>
<dbReference type="KEGG" id="cinf:CINF_0645"/>
<protein>
    <submittedName>
        <fullName evidence="5">Cobalt/nickel ECF transporter CbiMNQO, A component, ATP-binding protein CbiO</fullName>
    </submittedName>
</protein>
<gene>
    <name evidence="5" type="primary">cbiO</name>
    <name evidence="5" type="ORF">CINF_0645</name>
</gene>
<dbReference type="Proteomes" id="UP000509414">
    <property type="component" value="Chromosome"/>
</dbReference>
<name>A0A7H9CG72_9BACT</name>
<dbReference type="Gene3D" id="3.40.50.300">
    <property type="entry name" value="P-loop containing nucleotide triphosphate hydrolases"/>
    <property type="match status" value="1"/>
</dbReference>
<keyword evidence="1" id="KW-0813">Transport</keyword>
<evidence type="ECO:0000256" key="1">
    <source>
        <dbReference type="ARBA" id="ARBA00022448"/>
    </source>
</evidence>
<dbReference type="InterPro" id="IPR015856">
    <property type="entry name" value="ABC_transpr_CbiO/EcfA_su"/>
</dbReference>
<evidence type="ECO:0000313" key="5">
    <source>
        <dbReference type="EMBL" id="QLI05167.1"/>
    </source>
</evidence>
<proteinExistence type="predicted"/>
<evidence type="ECO:0000259" key="4">
    <source>
        <dbReference type="PROSITE" id="PS50893"/>
    </source>
</evidence>
<dbReference type="SMART" id="SM00382">
    <property type="entry name" value="AAA"/>
    <property type="match status" value="1"/>
</dbReference>
<dbReference type="GO" id="GO:0043190">
    <property type="term" value="C:ATP-binding cassette (ABC) transporter complex"/>
    <property type="evidence" value="ECO:0007669"/>
    <property type="project" value="TreeGrafter"/>
</dbReference>
<dbReference type="AlphaFoldDB" id="A0A7H9CG72"/>
<dbReference type="CDD" id="cd03225">
    <property type="entry name" value="ABC_cobalt_CbiO_domain1"/>
    <property type="match status" value="1"/>
</dbReference>
<feature type="domain" description="ABC transporter" evidence="4">
    <location>
        <begin position="3"/>
        <end position="224"/>
    </location>
</feature>
<evidence type="ECO:0000256" key="2">
    <source>
        <dbReference type="ARBA" id="ARBA00022741"/>
    </source>
</evidence>
<dbReference type="InterPro" id="IPR003593">
    <property type="entry name" value="AAA+_ATPase"/>
</dbReference>